<keyword evidence="2" id="KW-1185">Reference proteome</keyword>
<reference evidence="3" key="1">
    <citation type="submission" date="2016-06" db="UniProtKB">
        <authorList>
            <consortium name="WormBaseParasite"/>
        </authorList>
    </citation>
    <scope>IDENTIFICATION</scope>
</reference>
<organism evidence="3">
    <name type="scientific">Schistocephalus solidus</name>
    <name type="common">Tapeworm</name>
    <dbReference type="NCBI Taxonomy" id="70667"/>
    <lineage>
        <taxon>Eukaryota</taxon>
        <taxon>Metazoa</taxon>
        <taxon>Spiralia</taxon>
        <taxon>Lophotrochozoa</taxon>
        <taxon>Platyhelminthes</taxon>
        <taxon>Cestoda</taxon>
        <taxon>Eucestoda</taxon>
        <taxon>Diphyllobothriidea</taxon>
        <taxon>Diphyllobothriidae</taxon>
        <taxon>Schistocephalus</taxon>
    </lineage>
</organism>
<dbReference type="Proteomes" id="UP000275846">
    <property type="component" value="Unassembled WGS sequence"/>
</dbReference>
<reference evidence="1 2" key="2">
    <citation type="submission" date="2018-11" db="EMBL/GenBank/DDBJ databases">
        <authorList>
            <consortium name="Pathogen Informatics"/>
        </authorList>
    </citation>
    <scope>NUCLEOTIDE SEQUENCE [LARGE SCALE GENOMIC DNA]</scope>
    <source>
        <strain evidence="1 2">NST_G2</strain>
    </source>
</reference>
<evidence type="ECO:0000313" key="3">
    <source>
        <dbReference type="WBParaSite" id="SSLN_0001563501-mRNA-1"/>
    </source>
</evidence>
<protein>
    <submittedName>
        <fullName evidence="1 3">Uncharacterized protein</fullName>
    </submittedName>
</protein>
<dbReference type="EMBL" id="UYSU01039569">
    <property type="protein sequence ID" value="VDM01457.1"/>
    <property type="molecule type" value="Genomic_DNA"/>
</dbReference>
<evidence type="ECO:0000313" key="2">
    <source>
        <dbReference type="Proteomes" id="UP000275846"/>
    </source>
</evidence>
<dbReference type="WBParaSite" id="SSLN_0001563501-mRNA-1">
    <property type="protein sequence ID" value="SSLN_0001563501-mRNA-1"/>
    <property type="gene ID" value="SSLN_0001563501"/>
</dbReference>
<gene>
    <name evidence="1" type="ORF">SSLN_LOCUS15071</name>
</gene>
<proteinExistence type="predicted"/>
<accession>A0A183TF23</accession>
<dbReference type="AlphaFoldDB" id="A0A183TF23"/>
<evidence type="ECO:0000313" key="1">
    <source>
        <dbReference type="EMBL" id="VDM01457.1"/>
    </source>
</evidence>
<sequence length="160" mass="17419">MYSLCYRICMTVSGSPSSIMFALRCDNGVMVSFESLLTSAGEPDGRVIFTPTCNTRDEISANNNSKVGYQARQRVGGADPTLPAMRVLRGIRRDTDGLRVADTGHYLQPNARLGDVRSQTHASSYSSCSDAWSHSNAITTATAAARANRQKRKHPTLPSY</sequence>
<name>A0A183TF23_SCHSO</name>